<dbReference type="EMBL" id="JAACJL010000001">
    <property type="protein sequence ID" value="KAF4623778.1"/>
    <property type="molecule type" value="Genomic_DNA"/>
</dbReference>
<evidence type="ECO:0000313" key="9">
    <source>
        <dbReference type="EMBL" id="KAF4623778.1"/>
    </source>
</evidence>
<feature type="region of interest" description="Disordered" evidence="7">
    <location>
        <begin position="469"/>
        <end position="496"/>
    </location>
</feature>
<dbReference type="InterPro" id="IPR001680">
    <property type="entry name" value="WD40_rpt"/>
</dbReference>
<evidence type="ECO:0000256" key="5">
    <source>
        <dbReference type="ARBA" id="ARBA00038335"/>
    </source>
</evidence>
<dbReference type="InterPro" id="IPR007148">
    <property type="entry name" value="SSU_processome_Utp12"/>
</dbReference>
<feature type="region of interest" description="Disordered" evidence="7">
    <location>
        <begin position="91"/>
        <end position="118"/>
    </location>
</feature>
<evidence type="ECO:0000256" key="3">
    <source>
        <dbReference type="ARBA" id="ARBA00022737"/>
    </source>
</evidence>
<dbReference type="InterPro" id="IPR019775">
    <property type="entry name" value="WD40_repeat_CS"/>
</dbReference>
<feature type="repeat" description="WD" evidence="6">
    <location>
        <begin position="239"/>
        <end position="282"/>
    </location>
</feature>
<dbReference type="InterPro" id="IPR052414">
    <property type="entry name" value="U3_snoRNA-assoc_WDR"/>
</dbReference>
<keyword evidence="2 6" id="KW-0853">WD repeat</keyword>
<dbReference type="Gene3D" id="2.130.10.10">
    <property type="entry name" value="YVTN repeat-like/Quinoprotein amine dehydrogenase"/>
    <property type="match status" value="2"/>
</dbReference>
<dbReference type="PANTHER" id="PTHR44267:SF1">
    <property type="entry name" value="WD REPEAT-CONTAINING PROTEIN 43"/>
    <property type="match status" value="1"/>
</dbReference>
<name>A0A8H4R7G9_9AGAR</name>
<dbReference type="InterPro" id="IPR015943">
    <property type="entry name" value="WD40/YVTN_repeat-like_dom_sf"/>
</dbReference>
<feature type="compositionally biased region" description="Acidic residues" evidence="7">
    <location>
        <begin position="704"/>
        <end position="744"/>
    </location>
</feature>
<dbReference type="InterPro" id="IPR036322">
    <property type="entry name" value="WD40_repeat_dom_sf"/>
</dbReference>
<keyword evidence="4" id="KW-0539">Nucleus</keyword>
<dbReference type="SMART" id="SM00320">
    <property type="entry name" value="WD40"/>
    <property type="match status" value="2"/>
</dbReference>
<keyword evidence="3" id="KW-0677">Repeat</keyword>
<dbReference type="PROSITE" id="PS50082">
    <property type="entry name" value="WD_REPEATS_2"/>
    <property type="match status" value="2"/>
</dbReference>
<protein>
    <recommendedName>
        <fullName evidence="8">Small-subunit processome Utp12 domain-containing protein</fullName>
    </recommendedName>
</protein>
<proteinExistence type="inferred from homology"/>
<sequence>MASSKKSSSSRPKPPKGRPVSTSAISQPSQNTTPQILSAFSPDASLFAFVVLAVDKHRLRVYDTATGRATAEHTFESGRAASLAWGFCPASVQGSHSPSKKRKKGLDQKTSHQDSSAQNADVVVGLSDGTVIFFSPSHSKILLRLTHPTSTSAVLSLAFDENNRSHLWTSGADSSIRLWDVEKNIVLKAWKNDDRIPCTAISVRPGEDELLVAHHNIRLFAIGTPDEASSNKPKQIAAFTGHATSIKSLKWLSGSSSKFFSNAETDRFVHFWDVETGTAFEKPLASISLDSDVRTMALGYTPSAQNTLITLSTSGKVSFVPIPKSLPSTGENVEAQSLLPRTTLSPPSRVSPRDSPVVDLAPVSSPSASLRVVRLVNGVQPIFDTIRYLDDDGNYIQNLSFEEISDVHLVEGTSSAPNKRYVEPKSLAVGSGYDADGGEQAVSMDQEPDGTLQVDLAELSLGQRLAVTDADMDHESDSDNEGIAPKDSRTGKKQGRAEVAAVPANSLTRTLIQALHSSDSRLLEMCLAHSEPALISNTVKRLPPQLAIPLITACVERLGRGARSANMKGSGGGASAQRGSGLLVWLRTVLAIHTGHLMTIPDLVARLSGLHSTLTARLALHDSLLSLSGRLDMVLSQVELRASTTPASLAPSKVERNKSKAPVKRYVEGDDSDSGDEMDGTMDVDVDGGSDSDGSIEEVGLGGDSEDDDEDEETSDSDAEGAIDGFIDDEAEEEYSEEEEDESE</sequence>
<dbReference type="SUPFAM" id="SSF50978">
    <property type="entry name" value="WD40 repeat-like"/>
    <property type="match status" value="1"/>
</dbReference>
<feature type="compositionally biased region" description="Polar residues" evidence="7">
    <location>
        <begin position="22"/>
        <end position="36"/>
    </location>
</feature>
<keyword evidence="10" id="KW-1185">Reference proteome</keyword>
<feature type="repeat" description="WD" evidence="6">
    <location>
        <begin position="147"/>
        <end position="189"/>
    </location>
</feature>
<evidence type="ECO:0000259" key="8">
    <source>
        <dbReference type="Pfam" id="PF04003"/>
    </source>
</evidence>
<evidence type="ECO:0000256" key="1">
    <source>
        <dbReference type="ARBA" id="ARBA00004123"/>
    </source>
</evidence>
<feature type="compositionally biased region" description="Polar residues" evidence="7">
    <location>
        <begin position="329"/>
        <end position="344"/>
    </location>
</feature>
<dbReference type="GO" id="GO:0000462">
    <property type="term" value="P:maturation of SSU-rRNA from tricistronic rRNA transcript (SSU-rRNA, 5.8S rRNA, LSU-rRNA)"/>
    <property type="evidence" value="ECO:0007669"/>
    <property type="project" value="TreeGrafter"/>
</dbReference>
<feature type="region of interest" description="Disordered" evidence="7">
    <location>
        <begin position="645"/>
        <end position="744"/>
    </location>
</feature>
<dbReference type="PANTHER" id="PTHR44267">
    <property type="entry name" value="WD REPEAT-CONTAINING PROTEIN 43"/>
    <property type="match status" value="1"/>
</dbReference>
<accession>A0A8H4R7G9</accession>
<feature type="compositionally biased region" description="Low complexity" evidence="7">
    <location>
        <begin position="1"/>
        <end position="11"/>
    </location>
</feature>
<evidence type="ECO:0000256" key="7">
    <source>
        <dbReference type="SAM" id="MobiDB-lite"/>
    </source>
</evidence>
<dbReference type="Pfam" id="PF00400">
    <property type="entry name" value="WD40"/>
    <property type="match status" value="1"/>
</dbReference>
<comment type="caution">
    <text evidence="9">The sequence shown here is derived from an EMBL/GenBank/DDBJ whole genome shotgun (WGS) entry which is preliminary data.</text>
</comment>
<dbReference type="GO" id="GO:0032040">
    <property type="term" value="C:small-subunit processome"/>
    <property type="evidence" value="ECO:0007669"/>
    <property type="project" value="UniProtKB-ARBA"/>
</dbReference>
<gene>
    <name evidence="9" type="ORF">D9613_002056</name>
</gene>
<feature type="domain" description="Small-subunit processome Utp12" evidence="8">
    <location>
        <begin position="519"/>
        <end position="636"/>
    </location>
</feature>
<dbReference type="AlphaFoldDB" id="A0A8H4R7G9"/>
<reference evidence="9 10" key="1">
    <citation type="submission" date="2019-12" db="EMBL/GenBank/DDBJ databases">
        <authorList>
            <person name="Floudas D."/>
            <person name="Bentzer J."/>
            <person name="Ahren D."/>
            <person name="Johansson T."/>
            <person name="Persson P."/>
            <person name="Tunlid A."/>
        </authorList>
    </citation>
    <scope>NUCLEOTIDE SEQUENCE [LARGE SCALE GENOMIC DNA]</scope>
    <source>
        <strain evidence="9 10">CBS 102.39</strain>
    </source>
</reference>
<evidence type="ECO:0000256" key="2">
    <source>
        <dbReference type="ARBA" id="ARBA00022574"/>
    </source>
</evidence>
<comment type="subcellular location">
    <subcellularLocation>
        <location evidence="1">Nucleus</location>
    </subcellularLocation>
</comment>
<comment type="similarity">
    <text evidence="5">Belongs to the UTP5 family.</text>
</comment>
<feature type="region of interest" description="Disordered" evidence="7">
    <location>
        <begin position="1"/>
        <end position="36"/>
    </location>
</feature>
<organism evidence="9 10">
    <name type="scientific">Agrocybe pediades</name>
    <dbReference type="NCBI Taxonomy" id="84607"/>
    <lineage>
        <taxon>Eukaryota</taxon>
        <taxon>Fungi</taxon>
        <taxon>Dikarya</taxon>
        <taxon>Basidiomycota</taxon>
        <taxon>Agaricomycotina</taxon>
        <taxon>Agaricomycetes</taxon>
        <taxon>Agaricomycetidae</taxon>
        <taxon>Agaricales</taxon>
        <taxon>Agaricineae</taxon>
        <taxon>Strophariaceae</taxon>
        <taxon>Agrocybe</taxon>
    </lineage>
</organism>
<dbReference type="Pfam" id="PF04003">
    <property type="entry name" value="Utp12"/>
    <property type="match status" value="1"/>
</dbReference>
<evidence type="ECO:0000256" key="6">
    <source>
        <dbReference type="PROSITE-ProRule" id="PRU00221"/>
    </source>
</evidence>
<evidence type="ECO:0000313" key="10">
    <source>
        <dbReference type="Proteomes" id="UP000521872"/>
    </source>
</evidence>
<dbReference type="Proteomes" id="UP000521872">
    <property type="component" value="Unassembled WGS sequence"/>
</dbReference>
<feature type="region of interest" description="Disordered" evidence="7">
    <location>
        <begin position="329"/>
        <end position="357"/>
    </location>
</feature>
<evidence type="ECO:0000256" key="4">
    <source>
        <dbReference type="ARBA" id="ARBA00023242"/>
    </source>
</evidence>
<dbReference type="PROSITE" id="PS00678">
    <property type="entry name" value="WD_REPEATS_1"/>
    <property type="match status" value="1"/>
</dbReference>
<feature type="compositionally biased region" description="Acidic residues" evidence="7">
    <location>
        <begin position="669"/>
        <end position="696"/>
    </location>
</feature>
<feature type="compositionally biased region" description="Low complexity" evidence="7">
    <location>
        <begin position="345"/>
        <end position="357"/>
    </location>
</feature>